<protein>
    <submittedName>
        <fullName evidence="1">Uncharacterized protein</fullName>
    </submittedName>
</protein>
<dbReference type="EMBL" id="CM007891">
    <property type="protein sequence ID" value="OTG33700.1"/>
    <property type="molecule type" value="Genomic_DNA"/>
</dbReference>
<accession>A0A251VDM5</accession>
<reference evidence="2" key="1">
    <citation type="journal article" date="2017" name="Nature">
        <title>The sunflower genome provides insights into oil metabolism, flowering and Asterid evolution.</title>
        <authorList>
            <person name="Badouin H."/>
            <person name="Gouzy J."/>
            <person name="Grassa C.J."/>
            <person name="Murat F."/>
            <person name="Staton S.E."/>
            <person name="Cottret L."/>
            <person name="Lelandais-Briere C."/>
            <person name="Owens G.L."/>
            <person name="Carrere S."/>
            <person name="Mayjonade B."/>
            <person name="Legrand L."/>
            <person name="Gill N."/>
            <person name="Kane N.C."/>
            <person name="Bowers J.E."/>
            <person name="Hubner S."/>
            <person name="Bellec A."/>
            <person name="Berard A."/>
            <person name="Berges H."/>
            <person name="Blanchet N."/>
            <person name="Boniface M.C."/>
            <person name="Brunel D."/>
            <person name="Catrice O."/>
            <person name="Chaidir N."/>
            <person name="Claudel C."/>
            <person name="Donnadieu C."/>
            <person name="Faraut T."/>
            <person name="Fievet G."/>
            <person name="Helmstetter N."/>
            <person name="King M."/>
            <person name="Knapp S.J."/>
            <person name="Lai Z."/>
            <person name="Le Paslier M.C."/>
            <person name="Lippi Y."/>
            <person name="Lorenzon L."/>
            <person name="Mandel J.R."/>
            <person name="Marage G."/>
            <person name="Marchand G."/>
            <person name="Marquand E."/>
            <person name="Bret-Mestries E."/>
            <person name="Morien E."/>
            <person name="Nambeesan S."/>
            <person name="Nguyen T."/>
            <person name="Pegot-Espagnet P."/>
            <person name="Pouilly N."/>
            <person name="Raftis F."/>
            <person name="Sallet E."/>
            <person name="Schiex T."/>
            <person name="Thomas J."/>
            <person name="Vandecasteele C."/>
            <person name="Vares D."/>
            <person name="Vear F."/>
            <person name="Vautrin S."/>
            <person name="Crespi M."/>
            <person name="Mangin B."/>
            <person name="Burke J.M."/>
            <person name="Salse J."/>
            <person name="Munos S."/>
            <person name="Vincourt P."/>
            <person name="Rieseberg L.H."/>
            <person name="Langlade N.B."/>
        </authorList>
    </citation>
    <scope>NUCLEOTIDE SEQUENCE [LARGE SCALE GENOMIC DNA]</scope>
    <source>
        <strain evidence="2">cv. SF193</strain>
    </source>
</reference>
<evidence type="ECO:0000313" key="1">
    <source>
        <dbReference type="EMBL" id="OTG33700.1"/>
    </source>
</evidence>
<gene>
    <name evidence="1" type="ORF">HannXRQ_Chr02g0037571</name>
</gene>
<dbReference type="AlphaFoldDB" id="A0A251VDM5"/>
<dbReference type="Proteomes" id="UP000215914">
    <property type="component" value="Chromosome 2"/>
</dbReference>
<keyword evidence="2" id="KW-1185">Reference proteome</keyword>
<sequence length="65" mass="7611">MSLTSLSLHHQNLRLITTNQRLINNPSISMFRCRFEDARQVLDETLQPNSLSFHIIFYKISGYLS</sequence>
<organism evidence="1 2">
    <name type="scientific">Helianthus annuus</name>
    <name type="common">Common sunflower</name>
    <dbReference type="NCBI Taxonomy" id="4232"/>
    <lineage>
        <taxon>Eukaryota</taxon>
        <taxon>Viridiplantae</taxon>
        <taxon>Streptophyta</taxon>
        <taxon>Embryophyta</taxon>
        <taxon>Tracheophyta</taxon>
        <taxon>Spermatophyta</taxon>
        <taxon>Magnoliopsida</taxon>
        <taxon>eudicotyledons</taxon>
        <taxon>Gunneridae</taxon>
        <taxon>Pentapetalae</taxon>
        <taxon>asterids</taxon>
        <taxon>campanulids</taxon>
        <taxon>Asterales</taxon>
        <taxon>Asteraceae</taxon>
        <taxon>Asteroideae</taxon>
        <taxon>Heliantheae alliance</taxon>
        <taxon>Heliantheae</taxon>
        <taxon>Helianthus</taxon>
    </lineage>
</organism>
<dbReference type="InParanoid" id="A0A251VDM5"/>
<evidence type="ECO:0000313" key="2">
    <source>
        <dbReference type="Proteomes" id="UP000215914"/>
    </source>
</evidence>
<proteinExistence type="predicted"/>
<name>A0A251VDM5_HELAN</name>